<evidence type="ECO:0000256" key="10">
    <source>
        <dbReference type="ARBA" id="ARBA00022786"/>
    </source>
</evidence>
<dbReference type="Gene3D" id="3.30.40.10">
    <property type="entry name" value="Zinc/RING finger domain, C3HC4 (zinc finger)"/>
    <property type="match status" value="1"/>
</dbReference>
<keyword evidence="7" id="KW-0808">Transferase</keyword>
<dbReference type="SMART" id="SM00320">
    <property type="entry name" value="WD40"/>
    <property type="match status" value="2"/>
</dbReference>
<organism evidence="14 15">
    <name type="scientific">Tegillarca granosa</name>
    <name type="common">Malaysian cockle</name>
    <name type="synonym">Anadara granosa</name>
    <dbReference type="NCBI Taxonomy" id="220873"/>
    <lineage>
        <taxon>Eukaryota</taxon>
        <taxon>Metazoa</taxon>
        <taxon>Spiralia</taxon>
        <taxon>Lophotrochozoa</taxon>
        <taxon>Mollusca</taxon>
        <taxon>Bivalvia</taxon>
        <taxon>Autobranchia</taxon>
        <taxon>Pteriomorphia</taxon>
        <taxon>Arcoida</taxon>
        <taxon>Arcoidea</taxon>
        <taxon>Arcidae</taxon>
        <taxon>Tegillarca</taxon>
    </lineage>
</organism>
<dbReference type="SUPFAM" id="SSF57850">
    <property type="entry name" value="RING/U-box"/>
    <property type="match status" value="1"/>
</dbReference>
<keyword evidence="15" id="KW-1185">Reference proteome</keyword>
<dbReference type="InterPro" id="IPR036322">
    <property type="entry name" value="WD40_repeat_dom_sf"/>
</dbReference>
<evidence type="ECO:0000256" key="2">
    <source>
        <dbReference type="ARBA" id="ARBA00004322"/>
    </source>
</evidence>
<keyword evidence="6" id="KW-0963">Cytoplasm</keyword>
<comment type="caution">
    <text evidence="14">The sequence shown here is derived from an EMBL/GenBank/DDBJ whole genome shotgun (WGS) entry which is preliminary data.</text>
</comment>
<dbReference type="InterPro" id="IPR056527">
    <property type="entry name" value="WD40_RFWD3"/>
</dbReference>
<evidence type="ECO:0000256" key="4">
    <source>
        <dbReference type="ARBA" id="ARBA00004906"/>
    </source>
</evidence>
<evidence type="ECO:0000256" key="11">
    <source>
        <dbReference type="ARBA" id="ARBA00023204"/>
    </source>
</evidence>
<keyword evidence="10" id="KW-0833">Ubl conjugation pathway</keyword>
<protein>
    <recommendedName>
        <fullName evidence="5">RING-type E3 ubiquitin transferase</fullName>
        <ecNumber evidence="5">2.3.2.27</ecNumber>
    </recommendedName>
</protein>
<dbReference type="Gene3D" id="2.130.10.10">
    <property type="entry name" value="YVTN repeat-like/Quinoprotein amine dehydrogenase"/>
    <property type="match status" value="1"/>
</dbReference>
<keyword evidence="8" id="KW-0677">Repeat</keyword>
<dbReference type="Pfam" id="PF00400">
    <property type="entry name" value="WD40"/>
    <property type="match status" value="1"/>
</dbReference>
<dbReference type="Pfam" id="PF23419">
    <property type="entry name" value="WD40_RFWD3"/>
    <property type="match status" value="1"/>
</dbReference>
<evidence type="ECO:0000313" key="14">
    <source>
        <dbReference type="EMBL" id="KAJ8298797.1"/>
    </source>
</evidence>
<feature type="non-terminal residue" evidence="14">
    <location>
        <position position="408"/>
    </location>
</feature>
<dbReference type="PANTHER" id="PTHR16047">
    <property type="entry name" value="RFWD3 PROTEIN"/>
    <property type="match status" value="1"/>
</dbReference>
<keyword evidence="11" id="KW-0234">DNA repair</keyword>
<reference evidence="14 15" key="1">
    <citation type="submission" date="2022-12" db="EMBL/GenBank/DDBJ databases">
        <title>Chromosome-level genome of Tegillarca granosa.</title>
        <authorList>
            <person name="Kim J."/>
        </authorList>
    </citation>
    <scope>NUCLEOTIDE SEQUENCE [LARGE SCALE GENOMIC DNA]</scope>
    <source>
        <strain evidence="14">Teg-2019</strain>
        <tissue evidence="14">Adductor muscle</tissue>
    </source>
</reference>
<feature type="domain" description="E3 ubiquitin-protein ligase RFWD3-like WD40" evidence="13">
    <location>
        <begin position="199"/>
        <end position="407"/>
    </location>
</feature>
<evidence type="ECO:0000256" key="8">
    <source>
        <dbReference type="ARBA" id="ARBA00022737"/>
    </source>
</evidence>
<evidence type="ECO:0000256" key="5">
    <source>
        <dbReference type="ARBA" id="ARBA00012483"/>
    </source>
</evidence>
<accession>A0ABQ9E5H7</accession>
<sequence length="408" mass="45529">MFGQSCIEKWLKGQGGKCPQCNAKAKRQDIRVLYAKSLKAVDTTERDQALKELEREREVRKRIEMEAAQNRLQCQSKATTSGAFSESQVSMSQQNRSQLAGQFMLDKTIKIWEAGNCRVMSYSGSLATLVVSQPSSSPLFPGFGVKKISAMDFKTAQYLTIHSKPIRDVCFHPFTDDGVLLSCGLDKTIKMTSIISNAVNGRVLEFDIRNTGTHVQQLNTEGNRSVVSLQYVPKDQQGAFRPGGLLVGQQDRVSFYEKKQDEQFRLHMLPLEGILTSLCFEPTTRHILASFRPTAKHPTIRHQMCELVSRSFSTDPTVIDNICSCNIIHTFHSSRSHTMLSKTKIFPHPADENRLLACAGEESSNAVHVWDTSTGQLKQQLHTGGIVVDLCSINVNQQTYLAALTSKL</sequence>
<gene>
    <name evidence="14" type="ORF">KUTeg_022857</name>
</gene>
<evidence type="ECO:0000256" key="3">
    <source>
        <dbReference type="ARBA" id="ARBA00004496"/>
    </source>
</evidence>
<evidence type="ECO:0000256" key="12">
    <source>
        <dbReference type="ARBA" id="ARBA00023242"/>
    </source>
</evidence>
<comment type="catalytic activity">
    <reaction evidence="1">
        <text>S-ubiquitinyl-[E2 ubiquitin-conjugating enzyme]-L-cysteine + [acceptor protein]-L-lysine = [E2 ubiquitin-conjugating enzyme]-L-cysteine + N(6)-ubiquitinyl-[acceptor protein]-L-lysine.</text>
        <dbReference type="EC" id="2.3.2.27"/>
    </reaction>
</comment>
<proteinExistence type="predicted"/>
<name>A0ABQ9E5H7_TEGGR</name>
<evidence type="ECO:0000313" key="15">
    <source>
        <dbReference type="Proteomes" id="UP001217089"/>
    </source>
</evidence>
<dbReference type="EMBL" id="JARBDR010000921">
    <property type="protein sequence ID" value="KAJ8298797.1"/>
    <property type="molecule type" value="Genomic_DNA"/>
</dbReference>
<keyword evidence="9" id="KW-0227">DNA damage</keyword>
<comment type="subcellular location">
    <subcellularLocation>
        <location evidence="3">Cytoplasm</location>
    </subcellularLocation>
    <subcellularLocation>
        <location evidence="2">Nucleus</location>
        <location evidence="2">PML body</location>
    </subcellularLocation>
</comment>
<evidence type="ECO:0000256" key="6">
    <source>
        <dbReference type="ARBA" id="ARBA00022490"/>
    </source>
</evidence>
<dbReference type="InterPro" id="IPR037381">
    <property type="entry name" value="RFWD3"/>
</dbReference>
<dbReference type="SUPFAM" id="SSF50978">
    <property type="entry name" value="WD40 repeat-like"/>
    <property type="match status" value="1"/>
</dbReference>
<dbReference type="InterPro" id="IPR001680">
    <property type="entry name" value="WD40_rpt"/>
</dbReference>
<dbReference type="InterPro" id="IPR013083">
    <property type="entry name" value="Znf_RING/FYVE/PHD"/>
</dbReference>
<dbReference type="EC" id="2.3.2.27" evidence="5"/>
<evidence type="ECO:0000259" key="13">
    <source>
        <dbReference type="Pfam" id="PF23419"/>
    </source>
</evidence>
<evidence type="ECO:0000256" key="7">
    <source>
        <dbReference type="ARBA" id="ARBA00022679"/>
    </source>
</evidence>
<dbReference type="InterPro" id="IPR015943">
    <property type="entry name" value="WD40/YVTN_repeat-like_dom_sf"/>
</dbReference>
<keyword evidence="12" id="KW-0539">Nucleus</keyword>
<dbReference type="Proteomes" id="UP001217089">
    <property type="component" value="Unassembled WGS sequence"/>
</dbReference>
<dbReference type="PANTHER" id="PTHR16047:SF7">
    <property type="entry name" value="E3 UBIQUITIN-PROTEIN LIGASE RFWD3"/>
    <property type="match status" value="1"/>
</dbReference>
<comment type="pathway">
    <text evidence="4">Protein modification; protein ubiquitination.</text>
</comment>
<evidence type="ECO:0000256" key="9">
    <source>
        <dbReference type="ARBA" id="ARBA00022763"/>
    </source>
</evidence>
<evidence type="ECO:0000256" key="1">
    <source>
        <dbReference type="ARBA" id="ARBA00000900"/>
    </source>
</evidence>